<feature type="domain" description="ABC transporter" evidence="4">
    <location>
        <begin position="52"/>
        <end position="371"/>
    </location>
</feature>
<protein>
    <recommendedName>
        <fullName evidence="4">ABC transporter domain-containing protein</fullName>
    </recommendedName>
</protein>
<dbReference type="AlphaFoldDB" id="A0A397CI51"/>
<proteinExistence type="predicted"/>
<dbReference type="PANTHER" id="PTHR19211">
    <property type="entry name" value="ATP-BINDING TRANSPORT PROTEIN-RELATED"/>
    <property type="match status" value="1"/>
</dbReference>
<organism evidence="5 6">
    <name type="scientific">Aphanomyces astaci</name>
    <name type="common">Crayfish plague agent</name>
    <dbReference type="NCBI Taxonomy" id="112090"/>
    <lineage>
        <taxon>Eukaryota</taxon>
        <taxon>Sar</taxon>
        <taxon>Stramenopiles</taxon>
        <taxon>Oomycota</taxon>
        <taxon>Saprolegniomycetes</taxon>
        <taxon>Saprolegniales</taxon>
        <taxon>Verrucalvaceae</taxon>
        <taxon>Aphanomyces</taxon>
    </lineage>
</organism>
<keyword evidence="3" id="KW-0067">ATP-binding</keyword>
<dbReference type="Proteomes" id="UP000265716">
    <property type="component" value="Unassembled WGS sequence"/>
</dbReference>
<dbReference type="CDD" id="cd03221">
    <property type="entry name" value="ABCF_EF-3"/>
    <property type="match status" value="1"/>
</dbReference>
<gene>
    <name evidence="5" type="ORF">DYB38_010806</name>
</gene>
<keyword evidence="2" id="KW-0547">Nucleotide-binding</keyword>
<dbReference type="InterPro" id="IPR017871">
    <property type="entry name" value="ABC_transporter-like_CS"/>
</dbReference>
<evidence type="ECO:0000313" key="5">
    <source>
        <dbReference type="EMBL" id="RHY43890.1"/>
    </source>
</evidence>
<dbReference type="InterPro" id="IPR003593">
    <property type="entry name" value="AAA+_ATPase"/>
</dbReference>
<dbReference type="PROSITE" id="PS00211">
    <property type="entry name" value="ABC_TRANSPORTER_1"/>
    <property type="match status" value="1"/>
</dbReference>
<accession>A0A397CI51</accession>
<dbReference type="VEuPathDB" id="FungiDB:H257_13309"/>
<name>A0A397CI51_APHAT</name>
<evidence type="ECO:0000313" key="6">
    <source>
        <dbReference type="Proteomes" id="UP000265716"/>
    </source>
</evidence>
<dbReference type="Gene3D" id="3.40.50.300">
    <property type="entry name" value="P-loop containing nucleotide triphosphate hydrolases"/>
    <property type="match status" value="2"/>
</dbReference>
<comment type="caution">
    <text evidence="5">The sequence shown here is derived from an EMBL/GenBank/DDBJ whole genome shotgun (WGS) entry which is preliminary data.</text>
</comment>
<dbReference type="InterPro" id="IPR003439">
    <property type="entry name" value="ABC_transporter-like_ATP-bd"/>
</dbReference>
<dbReference type="GO" id="GO:0005524">
    <property type="term" value="F:ATP binding"/>
    <property type="evidence" value="ECO:0007669"/>
    <property type="project" value="UniProtKB-KW"/>
</dbReference>
<evidence type="ECO:0000259" key="4">
    <source>
        <dbReference type="PROSITE" id="PS50893"/>
    </source>
</evidence>
<dbReference type="GO" id="GO:0016887">
    <property type="term" value="F:ATP hydrolysis activity"/>
    <property type="evidence" value="ECO:0007669"/>
    <property type="project" value="InterPro"/>
</dbReference>
<dbReference type="Pfam" id="PF00005">
    <property type="entry name" value="ABC_tran"/>
    <property type="match status" value="2"/>
</dbReference>
<evidence type="ECO:0000256" key="1">
    <source>
        <dbReference type="ARBA" id="ARBA00022737"/>
    </source>
</evidence>
<dbReference type="EMBL" id="QUTC01008434">
    <property type="protein sequence ID" value="RHY43890.1"/>
    <property type="molecule type" value="Genomic_DNA"/>
</dbReference>
<evidence type="ECO:0000256" key="3">
    <source>
        <dbReference type="ARBA" id="ARBA00022840"/>
    </source>
</evidence>
<sequence>MSRKAATAATTASTSRKSAAASSSGAVSSVITARSQQDRFHLATIDHHDHNIHLRQVGLSIGNRELLVDAELKLESGVHYGLVGRNGTGKSTLLQALGDGLFEGISSHVHVMYVHQLFHVDMDSPERLSVVDVLLCGDKQRLSRQHMMDLLEAGLESQTVHQTLKQLDYEAIDAARAKMERVAIKRSGLRGLTARNKLLALEHQLVEAKALWDDAVQQRSSSGVDSDEDIVAANNWLESLYAQDDLSSEARAREILVDIGLPVDQHDRPFHELSGGWKMRVFLAQIEFLQPDLLLLDEPTNHLDLPRIQWVMHFIQTRLQDLTIVTVSHDRAFLNAVADMMIVMKTNKTLGYFAGNYDTFEQTVQDKEVFNARLEAKLTAKTEKMEKQVAQMSVQGRKAGDDKKMAAAASKKKKIENVGNQKNAKGHRLRVNKDRVGHFFTNRDRSQDQFIDLHVVEPWSFPPTPDVPTHSVLSVEKLNFSYSPAAKPLLSNVSFNIHKGQRVVLLGCNGTGKSTLIKLLCRTIPANPTPDCIKSPPLVQIRALTQDIVETLHHEPKTPLQMLGADTEEAGRKHLARFGLRGAVVSAAPCSTLSGGQAMRVALGLLTYPTCPQLMILDEPTNHLDMSSIDALLDALRSFNGAVLLISHDEHFLHAFHPDAVLWLTKRGEVKPLNDVDDFLNKYRDW</sequence>
<dbReference type="InterPro" id="IPR027417">
    <property type="entry name" value="P-loop_NTPase"/>
</dbReference>
<dbReference type="InterPro" id="IPR050611">
    <property type="entry name" value="ABCF"/>
</dbReference>
<dbReference type="PROSITE" id="PS50893">
    <property type="entry name" value="ABC_TRANSPORTER_2"/>
    <property type="match status" value="2"/>
</dbReference>
<evidence type="ECO:0000256" key="2">
    <source>
        <dbReference type="ARBA" id="ARBA00022741"/>
    </source>
</evidence>
<dbReference type="PANTHER" id="PTHR19211:SF129">
    <property type="entry name" value="ABC TRANSPORTER ATP-BINDING PROTEIN"/>
    <property type="match status" value="1"/>
</dbReference>
<reference evidence="5 6" key="1">
    <citation type="submission" date="2018-08" db="EMBL/GenBank/DDBJ databases">
        <title>Aphanomyces genome sequencing and annotation.</title>
        <authorList>
            <person name="Minardi D."/>
            <person name="Oidtmann B."/>
            <person name="Van Der Giezen M."/>
            <person name="Studholme D.J."/>
        </authorList>
    </citation>
    <scope>NUCLEOTIDE SEQUENCE [LARGE SCALE GENOMIC DNA]</scope>
    <source>
        <strain evidence="5 6">SA</strain>
    </source>
</reference>
<feature type="domain" description="ABC transporter" evidence="4">
    <location>
        <begin position="473"/>
        <end position="686"/>
    </location>
</feature>
<dbReference type="SUPFAM" id="SSF52540">
    <property type="entry name" value="P-loop containing nucleoside triphosphate hydrolases"/>
    <property type="match status" value="2"/>
</dbReference>
<keyword evidence="1" id="KW-0677">Repeat</keyword>
<dbReference type="SMART" id="SM00382">
    <property type="entry name" value="AAA"/>
    <property type="match status" value="2"/>
</dbReference>